<feature type="transmembrane region" description="Helical" evidence="5">
    <location>
        <begin position="369"/>
        <end position="387"/>
    </location>
</feature>
<dbReference type="EMBL" id="MCGO01000025">
    <property type="protein sequence ID" value="ORY43340.1"/>
    <property type="molecule type" value="Genomic_DNA"/>
</dbReference>
<keyword evidence="5" id="KW-0968">Cytoplasmic vesicle</keyword>
<feature type="transmembrane region" description="Helical" evidence="5">
    <location>
        <begin position="54"/>
        <end position="75"/>
    </location>
</feature>
<feature type="transmembrane region" description="Helical" evidence="5">
    <location>
        <begin position="315"/>
        <end position="335"/>
    </location>
</feature>
<keyword evidence="5" id="KW-0333">Golgi apparatus</keyword>
<dbReference type="OrthoDB" id="5547497at2759"/>
<keyword evidence="5" id="KW-0813">Transport</keyword>
<reference evidence="6 7" key="1">
    <citation type="submission" date="2016-07" db="EMBL/GenBank/DDBJ databases">
        <title>Pervasive Adenine N6-methylation of Active Genes in Fungi.</title>
        <authorList>
            <consortium name="DOE Joint Genome Institute"/>
            <person name="Mondo S.J."/>
            <person name="Dannebaum R.O."/>
            <person name="Kuo R.C."/>
            <person name="Labutti K."/>
            <person name="Haridas S."/>
            <person name="Kuo A."/>
            <person name="Salamov A."/>
            <person name="Ahrendt S.R."/>
            <person name="Lipzen A."/>
            <person name="Sullivan W."/>
            <person name="Andreopoulos W.B."/>
            <person name="Clum A."/>
            <person name="Lindquist E."/>
            <person name="Daum C."/>
            <person name="Ramamoorthy G.K."/>
            <person name="Gryganskyi A."/>
            <person name="Culley D."/>
            <person name="Magnuson J.K."/>
            <person name="James T.Y."/>
            <person name="O'Malley M.A."/>
            <person name="Stajich J.E."/>
            <person name="Spatafora J.W."/>
            <person name="Visel A."/>
            <person name="Grigoriev I.V."/>
        </authorList>
    </citation>
    <scope>NUCLEOTIDE SEQUENCE [LARGE SCALE GENOMIC DNA]</scope>
    <source>
        <strain evidence="6 7">JEL800</strain>
    </source>
</reference>
<evidence type="ECO:0000313" key="6">
    <source>
        <dbReference type="EMBL" id="ORY43340.1"/>
    </source>
</evidence>
<keyword evidence="5" id="KW-0256">Endoplasmic reticulum</keyword>
<evidence type="ECO:0000256" key="1">
    <source>
        <dbReference type="ARBA" id="ARBA00004141"/>
    </source>
</evidence>
<dbReference type="Proteomes" id="UP000193642">
    <property type="component" value="Unassembled WGS sequence"/>
</dbReference>
<dbReference type="InterPro" id="IPR050186">
    <property type="entry name" value="TPT_transporter"/>
</dbReference>
<comment type="similarity">
    <text evidence="5">Belongs to the TPT transporter family. SLC35D subfamily.</text>
</comment>
<evidence type="ECO:0000256" key="2">
    <source>
        <dbReference type="ARBA" id="ARBA00022692"/>
    </source>
</evidence>
<feature type="transmembrane region" description="Helical" evidence="5">
    <location>
        <begin position="144"/>
        <end position="165"/>
    </location>
</feature>
<feature type="transmembrane region" description="Helical" evidence="5">
    <location>
        <begin position="251"/>
        <end position="273"/>
    </location>
</feature>
<gene>
    <name evidence="6" type="ORF">BCR33DRAFT_717567</name>
</gene>
<organism evidence="6 7">
    <name type="scientific">Rhizoclosmatium globosum</name>
    <dbReference type="NCBI Taxonomy" id="329046"/>
    <lineage>
        <taxon>Eukaryota</taxon>
        <taxon>Fungi</taxon>
        <taxon>Fungi incertae sedis</taxon>
        <taxon>Chytridiomycota</taxon>
        <taxon>Chytridiomycota incertae sedis</taxon>
        <taxon>Chytridiomycetes</taxon>
        <taxon>Chytridiales</taxon>
        <taxon>Chytriomycetaceae</taxon>
        <taxon>Rhizoclosmatium</taxon>
    </lineage>
</organism>
<dbReference type="GO" id="GO:0005789">
    <property type="term" value="C:endoplasmic reticulum membrane"/>
    <property type="evidence" value="ECO:0007669"/>
    <property type="project" value="UniProtKB-SubCell"/>
</dbReference>
<evidence type="ECO:0000256" key="4">
    <source>
        <dbReference type="ARBA" id="ARBA00023136"/>
    </source>
</evidence>
<comment type="function">
    <text evidence="5">Involved in the import of GDP-mannose from the cytoplasm into the Golgi lumen.</text>
</comment>
<feature type="transmembrane region" description="Helical" evidence="5">
    <location>
        <begin position="87"/>
        <end position="106"/>
    </location>
</feature>
<proteinExistence type="inferred from homology"/>
<dbReference type="AlphaFoldDB" id="A0A1Y2C8H4"/>
<evidence type="ECO:0000256" key="3">
    <source>
        <dbReference type="ARBA" id="ARBA00022989"/>
    </source>
</evidence>
<comment type="subcellular location">
    <subcellularLocation>
        <location evidence="5">Golgi apparatus membrane</location>
        <topology evidence="5">Multi-pass membrane protein</topology>
    </subcellularLocation>
    <subcellularLocation>
        <location evidence="5">Cytoplasmic vesicle membrane</location>
        <topology evidence="5">Multi-pass membrane protein</topology>
    </subcellularLocation>
    <subcellularLocation>
        <location evidence="5">Endoplasmic reticulum membrane</location>
        <topology evidence="5">Multi-pass membrane protein</topology>
    </subcellularLocation>
    <subcellularLocation>
        <location evidence="1">Membrane</location>
        <topology evidence="1">Multi-pass membrane protein</topology>
    </subcellularLocation>
</comment>
<sequence>MARYSNETATASNGPITEDEAEMGLLGTGKGADRPGKASVINKESEELFTPAKIFAIVGSIVSSVCIVMVNKLVLNGGFPFAASLTAVHQAVSFVFSSMLIYFKVIPPIPAPLPEYKYTRLWVSGLTATGIVLMNESLNLNSVAFYQVLKMSCIPAIAFLQYILFKKRVGDRVLYTLAIVLLGVGIASLAPSGSSKTSQSKSKVSVDSSIYQTLIAIFVSVGAVFITSLSQLELNQSPDFKRLNSFQSMNIMSFYSFFLCMFAAVMADVKITISDILKVPISLIGLADITFFEQLGVISDKFGVMYDIIMTKAPLGWILVSSLMAVSVIVFAFSLIKGTSAITFQVVGHLKTVLTLLIGAVLFGSADLMGWKGFGVVIAFVGIILYSKEKM</sequence>
<feature type="transmembrane region" description="Helical" evidence="5">
    <location>
        <begin position="342"/>
        <end position="363"/>
    </location>
</feature>
<comment type="subunit">
    <text evidence="5">Homooligomer.</text>
</comment>
<feature type="transmembrane region" description="Helical" evidence="5">
    <location>
        <begin position="172"/>
        <end position="190"/>
    </location>
</feature>
<keyword evidence="2 5" id="KW-0812">Transmembrane</keyword>
<dbReference type="GO" id="GO:0000139">
    <property type="term" value="C:Golgi membrane"/>
    <property type="evidence" value="ECO:0007669"/>
    <property type="project" value="UniProtKB-SubCell"/>
</dbReference>
<accession>A0A1Y2C8H4</accession>
<feature type="transmembrane region" description="Helical" evidence="5">
    <location>
        <begin position="210"/>
        <end position="230"/>
    </location>
</feature>
<keyword evidence="5" id="KW-0762">Sugar transport</keyword>
<keyword evidence="7" id="KW-1185">Reference proteome</keyword>
<protein>
    <recommendedName>
        <fullName evidence="5">GDP-mannose transporter</fullName>
        <shortName evidence="5">GMT</shortName>
    </recommendedName>
</protein>
<dbReference type="GO" id="GO:0030659">
    <property type="term" value="C:cytoplasmic vesicle membrane"/>
    <property type="evidence" value="ECO:0007669"/>
    <property type="project" value="UniProtKB-SubCell"/>
</dbReference>
<keyword evidence="4 5" id="KW-0472">Membrane</keyword>
<dbReference type="PANTHER" id="PTHR11132">
    <property type="entry name" value="SOLUTE CARRIER FAMILY 35"/>
    <property type="match status" value="1"/>
</dbReference>
<name>A0A1Y2C8H4_9FUNG</name>
<comment type="caution">
    <text evidence="6">The sequence shown here is derived from an EMBL/GenBank/DDBJ whole genome shotgun (WGS) entry which is preliminary data.</text>
</comment>
<evidence type="ECO:0000313" key="7">
    <source>
        <dbReference type="Proteomes" id="UP000193642"/>
    </source>
</evidence>
<keyword evidence="3 5" id="KW-1133">Transmembrane helix</keyword>
<evidence type="ECO:0000256" key="5">
    <source>
        <dbReference type="RuleBase" id="RU367097"/>
    </source>
</evidence>